<dbReference type="AlphaFoldDB" id="A0A0A8TKP7"/>
<dbReference type="Proteomes" id="UP000644140">
    <property type="component" value="Chromosome"/>
</dbReference>
<dbReference type="InterPro" id="IPR001279">
    <property type="entry name" value="Metallo-B-lactamas"/>
</dbReference>
<dbReference type="STRING" id="106648.GCA_000753985_03674"/>
<evidence type="ECO:0000313" key="2">
    <source>
        <dbReference type="Proteomes" id="UP000644140"/>
    </source>
</evidence>
<dbReference type="Pfam" id="PF12706">
    <property type="entry name" value="Lactamase_B_2"/>
    <property type="match status" value="1"/>
</dbReference>
<organism evidence="1 2">
    <name type="scientific">Acinetobacter bereziniae</name>
    <name type="common">Acinetobacter genomosp. 10</name>
    <dbReference type="NCBI Taxonomy" id="106648"/>
    <lineage>
        <taxon>Bacteria</taxon>
        <taxon>Pseudomonadati</taxon>
        <taxon>Pseudomonadota</taxon>
        <taxon>Gammaproteobacteria</taxon>
        <taxon>Moraxellales</taxon>
        <taxon>Moraxellaceae</taxon>
        <taxon>Acinetobacter</taxon>
    </lineage>
</organism>
<reference evidence="1" key="1">
    <citation type="submission" date="2022-02" db="EMBL/GenBank/DDBJ databases">
        <title>Characterization of Tn125 harboring carbapenem-resistant Acinetobacter bereziniae clinical isolates.</title>
        <authorList>
            <person name="Wong N.-K."/>
            <person name="Pan Q."/>
        </authorList>
    </citation>
    <scope>NUCLEOTIDE SEQUENCE</scope>
    <source>
        <strain evidence="1">GD03393</strain>
    </source>
</reference>
<dbReference type="GO" id="GO:0005737">
    <property type="term" value="C:cytoplasm"/>
    <property type="evidence" value="ECO:0007669"/>
    <property type="project" value="TreeGrafter"/>
</dbReference>
<evidence type="ECO:0000313" key="1">
    <source>
        <dbReference type="EMBL" id="UUN98367.1"/>
    </source>
</evidence>
<dbReference type="eggNOG" id="COG2220">
    <property type="taxonomic scope" value="Bacteria"/>
</dbReference>
<gene>
    <name evidence="1" type="ORF">I9054_002565</name>
</gene>
<sequence length="376" mass="43856">MSKQEPIVRLDDKTVQDHTMQEKTIQSEHIQQLHYRIDTENCLSHTWYKPVFSVIGSKQHNGERFFNEVRKPQGRSRWDLMKWLGTRKSYTWNVDTQKEAAEFYATKRLLPQNRQEVDDHDWQVWFVSHATVLVQIGPYNFLTDPVWADYVSPKHGRGPKRVIPAGIALEQLPEIHAVLLSHNHYDHMDLATLRWLHNKFAMPIYTGLGNASYLPKEFHVIEMDWWQSALFKNLKIVYTPAQHGSGRGLRDQNIALWGGFSVVSEHGHFFFAGDTGYGPHFKEIQKRLGAPRIALLPIGAYEPRALMKYMHMNPQDAFQAHLDLQAKRSLAIHYRTFQLTDENRDQPELDLQKAMKNSSKMVNPFYCIREGRKLVV</sequence>
<dbReference type="PANTHER" id="PTHR15032">
    <property type="entry name" value="N-ACYL-PHOSPHATIDYLETHANOLAMINE-HYDROLYZING PHOSPHOLIPASE D"/>
    <property type="match status" value="1"/>
</dbReference>
<accession>A0A0A8TKP7</accession>
<name>A0A0A8TKP7_ACIBZ</name>
<dbReference type="RefSeq" id="WP_004826549.1">
    <property type="nucleotide sequence ID" value="NZ_BKEF01000012.1"/>
</dbReference>
<dbReference type="InterPro" id="IPR036866">
    <property type="entry name" value="RibonucZ/Hydroxyglut_hydro"/>
</dbReference>
<dbReference type="Gene3D" id="3.60.15.10">
    <property type="entry name" value="Ribonuclease Z/Hydroxyacylglutathione hydrolase-like"/>
    <property type="match status" value="1"/>
</dbReference>
<protein>
    <submittedName>
        <fullName evidence="1">MBL fold metallo-hydrolase</fullName>
    </submittedName>
</protein>
<dbReference type="PANTHER" id="PTHR15032:SF4">
    <property type="entry name" value="N-ACYL-PHOSPHATIDYLETHANOLAMINE-HYDROLYZING PHOSPHOLIPASE D"/>
    <property type="match status" value="1"/>
</dbReference>
<dbReference type="EMBL" id="CP092085">
    <property type="protein sequence ID" value="UUN98367.1"/>
    <property type="molecule type" value="Genomic_DNA"/>
</dbReference>
<proteinExistence type="predicted"/>
<dbReference type="SUPFAM" id="SSF56281">
    <property type="entry name" value="Metallo-hydrolase/oxidoreductase"/>
    <property type="match status" value="1"/>
</dbReference>